<accession>A0A0A9QXC1</accession>
<reference evidence="1" key="1">
    <citation type="submission" date="2014-09" db="EMBL/GenBank/DDBJ databases">
        <authorList>
            <person name="Magalhaes I.L.F."/>
            <person name="Oliveira U."/>
            <person name="Santos F.R."/>
            <person name="Vidigal T.H.D.A."/>
            <person name="Brescovit A.D."/>
            <person name="Santos A.J."/>
        </authorList>
    </citation>
    <scope>NUCLEOTIDE SEQUENCE</scope>
    <source>
        <tissue evidence="1">Shoot tissue taken approximately 20 cm above the soil surface</tissue>
    </source>
</reference>
<organism evidence="1">
    <name type="scientific">Arundo donax</name>
    <name type="common">Giant reed</name>
    <name type="synonym">Donax arundinaceus</name>
    <dbReference type="NCBI Taxonomy" id="35708"/>
    <lineage>
        <taxon>Eukaryota</taxon>
        <taxon>Viridiplantae</taxon>
        <taxon>Streptophyta</taxon>
        <taxon>Embryophyta</taxon>
        <taxon>Tracheophyta</taxon>
        <taxon>Spermatophyta</taxon>
        <taxon>Magnoliopsida</taxon>
        <taxon>Liliopsida</taxon>
        <taxon>Poales</taxon>
        <taxon>Poaceae</taxon>
        <taxon>PACMAD clade</taxon>
        <taxon>Arundinoideae</taxon>
        <taxon>Arundineae</taxon>
        <taxon>Arundo</taxon>
    </lineage>
</organism>
<dbReference type="EMBL" id="GBRH01280084">
    <property type="protein sequence ID" value="JAD17811.1"/>
    <property type="molecule type" value="Transcribed_RNA"/>
</dbReference>
<evidence type="ECO:0000313" key="1">
    <source>
        <dbReference type="EMBL" id="JAD17811.1"/>
    </source>
</evidence>
<proteinExistence type="predicted"/>
<protein>
    <submittedName>
        <fullName evidence="1">Uncharacterized protein</fullName>
    </submittedName>
</protein>
<name>A0A0A9QXC1_ARUDO</name>
<sequence>MQNNKFHSIDLFILPRFGFMIISCVRC</sequence>
<reference evidence="1" key="2">
    <citation type="journal article" date="2015" name="Data Brief">
        <title>Shoot transcriptome of the giant reed, Arundo donax.</title>
        <authorList>
            <person name="Barrero R.A."/>
            <person name="Guerrero F.D."/>
            <person name="Moolhuijzen P."/>
            <person name="Goolsby J.A."/>
            <person name="Tidwell J."/>
            <person name="Bellgard S.E."/>
            <person name="Bellgard M.I."/>
        </authorList>
    </citation>
    <scope>NUCLEOTIDE SEQUENCE</scope>
    <source>
        <tissue evidence="1">Shoot tissue taken approximately 20 cm above the soil surface</tissue>
    </source>
</reference>
<dbReference type="AlphaFoldDB" id="A0A0A9QXC1"/>